<dbReference type="InterPro" id="IPR027417">
    <property type="entry name" value="P-loop_NTPase"/>
</dbReference>
<evidence type="ECO:0000313" key="1">
    <source>
        <dbReference type="EMBL" id="GAA0399356.1"/>
    </source>
</evidence>
<evidence type="ECO:0000313" key="2">
    <source>
        <dbReference type="Proteomes" id="UP001500340"/>
    </source>
</evidence>
<dbReference type="Proteomes" id="UP001500340">
    <property type="component" value="Unassembled WGS sequence"/>
</dbReference>
<gene>
    <name evidence="1" type="ORF">GCM10008933_32440</name>
</gene>
<name>A0ABN0YL76_9BACL</name>
<dbReference type="Pfam" id="PF13671">
    <property type="entry name" value="AAA_33"/>
    <property type="match status" value="1"/>
</dbReference>
<sequence>MISQDVAHISNDKFFYMTSLPLQLGTSRENILKKLQGRGDEMLKKEPAIILITGIMASGKSTVAQLLSQRFDKSVHLRGDIYRKMIVNNRKEVSPEGNEDELEQLRLRYRLAANTADTYFKEGFTVIVQDVVIGRMINEFVSFIQNRPFYVVVLCPKPEVVAKREAVRIKKGYGIWTVSDLDKVLRQETPRIGMWLDSSDLTPEETVTEIMKRVEHEAIITP</sequence>
<proteinExistence type="predicted"/>
<dbReference type="EMBL" id="BAAACX010000015">
    <property type="protein sequence ID" value="GAA0399356.1"/>
    <property type="molecule type" value="Genomic_DNA"/>
</dbReference>
<reference evidence="1 2" key="1">
    <citation type="journal article" date="2019" name="Int. J. Syst. Evol. Microbiol.">
        <title>The Global Catalogue of Microorganisms (GCM) 10K type strain sequencing project: providing services to taxonomists for standard genome sequencing and annotation.</title>
        <authorList>
            <consortium name="The Broad Institute Genomics Platform"/>
            <consortium name="The Broad Institute Genome Sequencing Center for Infectious Disease"/>
            <person name="Wu L."/>
            <person name="Ma J."/>
        </authorList>
    </citation>
    <scope>NUCLEOTIDE SEQUENCE [LARGE SCALE GENOMIC DNA]</scope>
    <source>
        <strain evidence="1 2">JCM 12774</strain>
    </source>
</reference>
<protein>
    <recommendedName>
        <fullName evidence="3">Phosphotransferase</fullName>
    </recommendedName>
</protein>
<dbReference type="SUPFAM" id="SSF52540">
    <property type="entry name" value="P-loop containing nucleoside triphosphate hydrolases"/>
    <property type="match status" value="1"/>
</dbReference>
<keyword evidence="2" id="KW-1185">Reference proteome</keyword>
<dbReference type="Gene3D" id="3.40.50.300">
    <property type="entry name" value="P-loop containing nucleotide triphosphate hydrolases"/>
    <property type="match status" value="1"/>
</dbReference>
<evidence type="ECO:0008006" key="3">
    <source>
        <dbReference type="Google" id="ProtNLM"/>
    </source>
</evidence>
<accession>A0ABN0YL76</accession>
<organism evidence="1 2">
    <name type="scientific">Paenibacillus motobuensis</name>
    <dbReference type="NCBI Taxonomy" id="295324"/>
    <lineage>
        <taxon>Bacteria</taxon>
        <taxon>Bacillati</taxon>
        <taxon>Bacillota</taxon>
        <taxon>Bacilli</taxon>
        <taxon>Bacillales</taxon>
        <taxon>Paenibacillaceae</taxon>
        <taxon>Paenibacillus</taxon>
    </lineage>
</organism>
<comment type="caution">
    <text evidence="1">The sequence shown here is derived from an EMBL/GenBank/DDBJ whole genome shotgun (WGS) entry which is preliminary data.</text>
</comment>